<organism evidence="1 2">
    <name type="scientific">Melastoma candidum</name>
    <dbReference type="NCBI Taxonomy" id="119954"/>
    <lineage>
        <taxon>Eukaryota</taxon>
        <taxon>Viridiplantae</taxon>
        <taxon>Streptophyta</taxon>
        <taxon>Embryophyta</taxon>
        <taxon>Tracheophyta</taxon>
        <taxon>Spermatophyta</taxon>
        <taxon>Magnoliopsida</taxon>
        <taxon>eudicotyledons</taxon>
        <taxon>Gunneridae</taxon>
        <taxon>Pentapetalae</taxon>
        <taxon>rosids</taxon>
        <taxon>malvids</taxon>
        <taxon>Myrtales</taxon>
        <taxon>Melastomataceae</taxon>
        <taxon>Melastomatoideae</taxon>
        <taxon>Melastomateae</taxon>
        <taxon>Melastoma</taxon>
    </lineage>
</organism>
<evidence type="ECO:0000313" key="1">
    <source>
        <dbReference type="EMBL" id="KAI4303248.1"/>
    </source>
</evidence>
<gene>
    <name evidence="1" type="ORF">MLD38_038901</name>
</gene>
<dbReference type="EMBL" id="CM042891">
    <property type="protein sequence ID" value="KAI4303248.1"/>
    <property type="molecule type" value="Genomic_DNA"/>
</dbReference>
<keyword evidence="2" id="KW-1185">Reference proteome</keyword>
<accession>A0ACB9L1K3</accession>
<reference evidence="2" key="1">
    <citation type="journal article" date="2023" name="Front. Plant Sci.">
        <title>Chromosomal-level genome assembly of Melastoma candidum provides insights into trichome evolution.</title>
        <authorList>
            <person name="Zhong Y."/>
            <person name="Wu W."/>
            <person name="Sun C."/>
            <person name="Zou P."/>
            <person name="Liu Y."/>
            <person name="Dai S."/>
            <person name="Zhou R."/>
        </authorList>
    </citation>
    <scope>NUCLEOTIDE SEQUENCE [LARGE SCALE GENOMIC DNA]</scope>
</reference>
<proteinExistence type="predicted"/>
<comment type="caution">
    <text evidence="1">The sequence shown here is derived from an EMBL/GenBank/DDBJ whole genome shotgun (WGS) entry which is preliminary data.</text>
</comment>
<sequence>MIFFFRRRFPKTLAKPSVPALPLIRTAMSSSDSNRVFQLKVDPMTGTSEWVVIDDRDAAADENEPTPPHSSSCCPELGLLATTSYLDMLNDSRRNRAFREAIDKSLQKPCRVIDIGAGTGLLSMMAARAMDLGKESVARSSNEGSVTAVESYLPMGKLMRRVLRQNGMESVVRVLNKRSDEIEIGVDVKSQADVLVSEILDSELLGEGLIPTLQHAHDKLLVENPLTIPWRATVYGQLVESRYLLKCHDLSGCEAEAQDGVRLVPSGMEGLIGVKAQQHPMHLNAIRNEIKLVSEPFKIFEFEFWKRPESNGKTSFNVKAIGSGQMHAVVSWWDLQLDKEGSIFYSTAPGWIASSDNSCVRNWCEHWRQCVWFIPGRGLSCHASDNIRFHAVHDATSISYFLEPDQPQIVVEKHNFPPQDSITLSPERIAIYGDSQWRACISKAIENAMRRRKPSLCVVADDSIFLALLVAHFSEATTILAVFPGLRKRGINYLRAVAGTNVLSINRMEVLKKRTAQLTLLDTHHKLIDLFVAEPFYCGHEGMLPWQNLRFWKERTAIDSLLSEKALILPAKGLLKICAMSLPDLWNSRHSLGSIEGFDHSAVNSTLGACDEANAYGPCLPFFVWQSGEHKELSEAVVVMEFDFSKCISPCNGKVDVKFTKSGICHGLVLWIDWVMDAEDSIVVSSGPRQRFWKQGVRLLPNPVAAEVHKSAGSSHLSVEASFDPSSGELLVTHVIT</sequence>
<protein>
    <submittedName>
        <fullName evidence="1">Uncharacterized protein</fullName>
    </submittedName>
</protein>
<evidence type="ECO:0000313" key="2">
    <source>
        <dbReference type="Proteomes" id="UP001057402"/>
    </source>
</evidence>
<name>A0ACB9L1K3_9MYRT</name>
<dbReference type="Proteomes" id="UP001057402">
    <property type="component" value="Chromosome 12"/>
</dbReference>